<dbReference type="Proteomes" id="UP001519460">
    <property type="component" value="Unassembled WGS sequence"/>
</dbReference>
<evidence type="ECO:0000313" key="3">
    <source>
        <dbReference type="Proteomes" id="UP001519460"/>
    </source>
</evidence>
<feature type="region of interest" description="Disordered" evidence="1">
    <location>
        <begin position="78"/>
        <end position="100"/>
    </location>
</feature>
<feature type="compositionally biased region" description="Basic and acidic residues" evidence="1">
    <location>
        <begin position="89"/>
        <end position="100"/>
    </location>
</feature>
<protein>
    <submittedName>
        <fullName evidence="2">Uncharacterized protein</fullName>
    </submittedName>
</protein>
<dbReference type="AlphaFoldDB" id="A0ABD0JF65"/>
<feature type="non-terminal residue" evidence="2">
    <location>
        <position position="1"/>
    </location>
</feature>
<dbReference type="EMBL" id="JACVVK020000465">
    <property type="protein sequence ID" value="KAK7473557.1"/>
    <property type="molecule type" value="Genomic_DNA"/>
</dbReference>
<sequence length="100" mass="10819">SRSCAVLRKLRGKKQSVFASITNSMRSVVMVLLLVSAMMLTGTHASWWTRTRDKVENAAIGAATSAAVGAVVGKRETKARSGTGLFWPSKRDTDSHEPNE</sequence>
<proteinExistence type="predicted"/>
<accession>A0ABD0JF65</accession>
<gene>
    <name evidence="2" type="ORF">BaRGS_00035218</name>
</gene>
<reference evidence="2 3" key="1">
    <citation type="journal article" date="2023" name="Sci. Data">
        <title>Genome assembly of the Korean intertidal mud-creeper Batillaria attramentaria.</title>
        <authorList>
            <person name="Patra A.K."/>
            <person name="Ho P.T."/>
            <person name="Jun S."/>
            <person name="Lee S.J."/>
            <person name="Kim Y."/>
            <person name="Won Y.J."/>
        </authorList>
    </citation>
    <scope>NUCLEOTIDE SEQUENCE [LARGE SCALE GENOMIC DNA]</scope>
    <source>
        <strain evidence="2">Wonlab-2016</strain>
    </source>
</reference>
<evidence type="ECO:0000256" key="1">
    <source>
        <dbReference type="SAM" id="MobiDB-lite"/>
    </source>
</evidence>
<name>A0ABD0JF65_9CAEN</name>
<keyword evidence="3" id="KW-1185">Reference proteome</keyword>
<evidence type="ECO:0000313" key="2">
    <source>
        <dbReference type="EMBL" id="KAK7473557.1"/>
    </source>
</evidence>
<comment type="caution">
    <text evidence="2">The sequence shown here is derived from an EMBL/GenBank/DDBJ whole genome shotgun (WGS) entry which is preliminary data.</text>
</comment>
<organism evidence="2 3">
    <name type="scientific">Batillaria attramentaria</name>
    <dbReference type="NCBI Taxonomy" id="370345"/>
    <lineage>
        <taxon>Eukaryota</taxon>
        <taxon>Metazoa</taxon>
        <taxon>Spiralia</taxon>
        <taxon>Lophotrochozoa</taxon>
        <taxon>Mollusca</taxon>
        <taxon>Gastropoda</taxon>
        <taxon>Caenogastropoda</taxon>
        <taxon>Sorbeoconcha</taxon>
        <taxon>Cerithioidea</taxon>
        <taxon>Batillariidae</taxon>
        <taxon>Batillaria</taxon>
    </lineage>
</organism>